<evidence type="ECO:0000313" key="7">
    <source>
        <dbReference type="EMBL" id="CAD5222174.1"/>
    </source>
</evidence>
<dbReference type="Pfam" id="PF00581">
    <property type="entry name" value="Rhodanese"/>
    <property type="match status" value="1"/>
</dbReference>
<keyword evidence="3" id="KW-0217">Developmental protein</keyword>
<dbReference type="Proteomes" id="UP000659654">
    <property type="component" value="Unassembled WGS sequence"/>
</dbReference>
<keyword evidence="9" id="KW-1185">Reference proteome</keyword>
<dbReference type="GO" id="GO:0099041">
    <property type="term" value="P:vesicle tethering to Golgi"/>
    <property type="evidence" value="ECO:0007669"/>
    <property type="project" value="TreeGrafter"/>
</dbReference>
<dbReference type="PROSITE" id="PS50086">
    <property type="entry name" value="TBC_RABGAP"/>
    <property type="match status" value="1"/>
</dbReference>
<dbReference type="PANTHER" id="PTHR13297">
    <property type="entry name" value="TBC1 DOMAIN FAMILY MEMBER 23-RELATED"/>
    <property type="match status" value="1"/>
</dbReference>
<dbReference type="GO" id="GO:0005829">
    <property type="term" value="C:cytosol"/>
    <property type="evidence" value="ECO:0007669"/>
    <property type="project" value="GOC"/>
</dbReference>
<name>A0A1I7SPX0_BURXY</name>
<dbReference type="GO" id="GO:0042147">
    <property type="term" value="P:retrograde transport, endosome to Golgi"/>
    <property type="evidence" value="ECO:0007669"/>
    <property type="project" value="InterPro"/>
</dbReference>
<dbReference type="InterPro" id="IPR035969">
    <property type="entry name" value="Rab-GAP_TBC_sf"/>
</dbReference>
<dbReference type="EMBL" id="CAJFDI010000003">
    <property type="protein sequence ID" value="CAD5222174.1"/>
    <property type="molecule type" value="Genomic_DNA"/>
</dbReference>
<dbReference type="Gene3D" id="3.40.250.10">
    <property type="entry name" value="Rhodanese-like domain"/>
    <property type="match status" value="1"/>
</dbReference>
<evidence type="ECO:0000313" key="9">
    <source>
        <dbReference type="Proteomes" id="UP000659654"/>
    </source>
</evidence>
<reference evidence="10" key="1">
    <citation type="submission" date="2016-11" db="UniProtKB">
        <authorList>
            <consortium name="WormBaseParasite"/>
        </authorList>
    </citation>
    <scope>IDENTIFICATION</scope>
</reference>
<dbReference type="InterPro" id="IPR045799">
    <property type="entry name" value="TBC1D23_C"/>
</dbReference>
<evidence type="ECO:0000259" key="5">
    <source>
        <dbReference type="PROSITE" id="PS50086"/>
    </source>
</evidence>
<sequence>MTSASSLADDAELLNLNESGATSDEWVKDLSESSDSASTNVGNNNFEKVESLSQRWEGLLGVRNRPDPLLDWDQLYNLKNQAILRKDTRKMFEGLHNCKIPAHEVESLITLYCKKRHVEYTTGNGWLDIIKILLHVDFDPSTLYNVFYSITTKYIPRYSDTNGKVYDLFRLILQYHDPQLCSFLDSRKIQPHHYAKDWFTSLMSTSLTPDVCRCVWDLYFQQGDPFLLFFIALSFLQCAKDKIMKLKDREEVIDMIAVSPRDMSVDDIPDLFDVCVVTMNYTPISLRRDFHCLLFGANLVDDFTDFPLNRIICLPVSAGEVYKRVIDLNVNAPVQLFNYFVIDTRPHNIFVNGAILGAYNLNGQLIIDEPENFRIAMTSLLQFKQNTHPKDHICFIGSGDAEEDATMLMVISRFLQQNIANISYVDGGFKAVHLMLKEMNALNKLNNHLIPEKCLECCSKGGEPQLSMMEKMKRAVQAKKEAITTAVSGMVESTSQGNFKHAKPSDRSSGKRYKNMQGVFTINNSESESDGDEDMGTGIVQSSKEKKKWSDVIKQPDVFKYFEGHEVFQDKSHTKCYVVVTYSHLMVYHNEGDGLVKLTAQHSLPSIVRVTSKKKVPEFLTFKFGYENAFGETQITRVHCFLLAKSGDCAQAIKQVMNRVNDPNLASPSSS</sequence>
<feature type="domain" description="Rab-GAP TBC" evidence="5">
    <location>
        <begin position="46"/>
        <end position="223"/>
    </location>
</feature>
<dbReference type="PANTHER" id="PTHR13297:SF5">
    <property type="entry name" value="TBC1 DOMAIN FAMILY MEMBER 23"/>
    <property type="match status" value="1"/>
</dbReference>
<dbReference type="WBParaSite" id="BXY_1511500.1">
    <property type="protein sequence ID" value="BXY_1511500.1"/>
    <property type="gene ID" value="BXY_1511500"/>
</dbReference>
<dbReference type="InterPro" id="IPR039755">
    <property type="entry name" value="TBC1D23"/>
</dbReference>
<organism evidence="8 10">
    <name type="scientific">Bursaphelenchus xylophilus</name>
    <name type="common">Pinewood nematode worm</name>
    <name type="synonym">Aphelenchoides xylophilus</name>
    <dbReference type="NCBI Taxonomy" id="6326"/>
    <lineage>
        <taxon>Eukaryota</taxon>
        <taxon>Metazoa</taxon>
        <taxon>Ecdysozoa</taxon>
        <taxon>Nematoda</taxon>
        <taxon>Chromadorea</taxon>
        <taxon>Rhabditida</taxon>
        <taxon>Tylenchina</taxon>
        <taxon>Tylenchomorpha</taxon>
        <taxon>Aphelenchoidea</taxon>
        <taxon>Aphelenchoididae</taxon>
        <taxon>Bursaphelenchus</taxon>
    </lineage>
</organism>
<comment type="subcellular location">
    <subcellularLocation>
        <location evidence="1">Golgi apparatus</location>
        <location evidence="1">trans-Golgi network</location>
    </subcellularLocation>
</comment>
<evidence type="ECO:0000313" key="10">
    <source>
        <dbReference type="WBParaSite" id="BXY_1511500.1"/>
    </source>
</evidence>
<feature type="domain" description="Rhodanese" evidence="6">
    <location>
        <begin position="335"/>
        <end position="441"/>
    </location>
</feature>
<accession>A0A1I7SPX0</accession>
<dbReference type="SUPFAM" id="SSF47923">
    <property type="entry name" value="Ypt/Rab-GAP domain of gyp1p"/>
    <property type="match status" value="1"/>
</dbReference>
<dbReference type="EMBL" id="CAJFCV020000003">
    <property type="protein sequence ID" value="CAG9109317.1"/>
    <property type="molecule type" value="Genomic_DNA"/>
</dbReference>
<dbReference type="SMR" id="A0A1I7SPX0"/>
<evidence type="ECO:0000256" key="1">
    <source>
        <dbReference type="ARBA" id="ARBA00004601"/>
    </source>
</evidence>
<dbReference type="PROSITE" id="PS50206">
    <property type="entry name" value="RHODANESE_3"/>
    <property type="match status" value="1"/>
</dbReference>
<dbReference type="eggNOG" id="KOG3636">
    <property type="taxonomic scope" value="Eukaryota"/>
</dbReference>
<dbReference type="OrthoDB" id="73307at2759"/>
<evidence type="ECO:0000256" key="2">
    <source>
        <dbReference type="ARBA" id="ARBA00014207"/>
    </source>
</evidence>
<keyword evidence="4" id="KW-0333">Golgi apparatus</keyword>
<dbReference type="InterPro" id="IPR000195">
    <property type="entry name" value="Rab-GAP-TBC_dom"/>
</dbReference>
<dbReference type="Pfam" id="PF19430">
    <property type="entry name" value="TBC1D23_C"/>
    <property type="match status" value="1"/>
</dbReference>
<reference evidence="7" key="2">
    <citation type="submission" date="2020-09" db="EMBL/GenBank/DDBJ databases">
        <authorList>
            <person name="Kikuchi T."/>
        </authorList>
    </citation>
    <scope>NUCLEOTIDE SEQUENCE</scope>
    <source>
        <strain evidence="7">Ka4C1</strain>
    </source>
</reference>
<proteinExistence type="predicted"/>
<evidence type="ECO:0000256" key="3">
    <source>
        <dbReference type="ARBA" id="ARBA00022473"/>
    </source>
</evidence>
<dbReference type="Proteomes" id="UP000095284">
    <property type="component" value="Unplaced"/>
</dbReference>
<protein>
    <recommendedName>
        <fullName evidence="2">TBC1 domain family member 23</fullName>
    </recommendedName>
</protein>
<dbReference type="AlphaFoldDB" id="A0A1I7SPX0"/>
<dbReference type="InterPro" id="IPR001763">
    <property type="entry name" value="Rhodanese-like_dom"/>
</dbReference>
<dbReference type="Proteomes" id="UP000582659">
    <property type="component" value="Unassembled WGS sequence"/>
</dbReference>
<dbReference type="GO" id="GO:0005802">
    <property type="term" value="C:trans-Golgi network"/>
    <property type="evidence" value="ECO:0007669"/>
    <property type="project" value="TreeGrafter"/>
</dbReference>
<dbReference type="SUPFAM" id="SSF52821">
    <property type="entry name" value="Rhodanese/Cell cycle control phosphatase"/>
    <property type="match status" value="1"/>
</dbReference>
<dbReference type="InterPro" id="IPR036873">
    <property type="entry name" value="Rhodanese-like_dom_sf"/>
</dbReference>
<dbReference type="Gene3D" id="1.10.472.80">
    <property type="entry name" value="Ypt/Rab-GAP domain of gyp1p, domain 3"/>
    <property type="match status" value="1"/>
</dbReference>
<gene>
    <name evidence="7" type="ORF">BXYJ_LOCUS7142</name>
</gene>
<evidence type="ECO:0000259" key="6">
    <source>
        <dbReference type="PROSITE" id="PS50206"/>
    </source>
</evidence>
<evidence type="ECO:0000313" key="8">
    <source>
        <dbReference type="Proteomes" id="UP000095284"/>
    </source>
</evidence>
<dbReference type="CDD" id="cd20788">
    <property type="entry name" value="TBC1D23_C-like"/>
    <property type="match status" value="1"/>
</dbReference>
<evidence type="ECO:0000256" key="4">
    <source>
        <dbReference type="ARBA" id="ARBA00023034"/>
    </source>
</evidence>
<dbReference type="Pfam" id="PF00566">
    <property type="entry name" value="RabGAP-TBC"/>
    <property type="match status" value="1"/>
</dbReference>